<proteinExistence type="predicted"/>
<protein>
    <recommendedName>
        <fullName evidence="3">Ash family protein</fullName>
    </recommendedName>
</protein>
<sequence length="165" mass="19033">MKNYLVNINRDITLFHLKINLNENISLYKMLSEIYSVHVVAKSTTEPQNSNDLYLANSTPQACFFIRSTRTPKENTAPKNRESGFLSMVACNGKGFALCCVPSIAVSEPVTRYRPNLRSLAVAFINHTWSYQKCFTHSYLFIPFKNFCICQQLNRSLFTFTKIRR</sequence>
<dbReference type="Proteomes" id="UP001222296">
    <property type="component" value="Chromosome"/>
</dbReference>
<dbReference type="RefSeq" id="WP_279378521.1">
    <property type="nucleotide sequence ID" value="NZ_CP121769.1"/>
</dbReference>
<dbReference type="AlphaFoldDB" id="A0AAJ6AD42"/>
<evidence type="ECO:0008006" key="3">
    <source>
        <dbReference type="Google" id="ProtNLM"/>
    </source>
</evidence>
<evidence type="ECO:0000313" key="1">
    <source>
        <dbReference type="EMBL" id="WGE10051.1"/>
    </source>
</evidence>
<name>A0AAJ6AD42_GLAPU</name>
<dbReference type="EMBL" id="CP121769">
    <property type="protein sequence ID" value="WGE10051.1"/>
    <property type="molecule type" value="Genomic_DNA"/>
</dbReference>
<evidence type="ECO:0000313" key="2">
    <source>
        <dbReference type="Proteomes" id="UP001222296"/>
    </source>
</evidence>
<reference evidence="1" key="1">
    <citation type="submission" date="2023-04" db="EMBL/GenBank/DDBJ databases">
        <title>Molecular characterization of the Integrative and Conjugative elements harboring multidrug-resistance gene from Glaesserella (Haemophilus) parasuis.</title>
        <authorList>
            <person name="Che Y."/>
            <person name="Zhou L."/>
        </authorList>
    </citation>
    <scope>NUCLEOTIDE SEQUENCE</scope>
    <source>
        <strain evidence="1">Z44</strain>
    </source>
</reference>
<accession>A0AAJ6AD42</accession>
<gene>
    <name evidence="1" type="ORF">QBL01_12790</name>
</gene>
<organism evidence="1 2">
    <name type="scientific">Glaesserella parasuis</name>
    <name type="common">Haemophilus parasuis</name>
    <dbReference type="NCBI Taxonomy" id="738"/>
    <lineage>
        <taxon>Bacteria</taxon>
        <taxon>Pseudomonadati</taxon>
        <taxon>Pseudomonadota</taxon>
        <taxon>Gammaproteobacteria</taxon>
        <taxon>Pasteurellales</taxon>
        <taxon>Pasteurellaceae</taxon>
        <taxon>Glaesserella</taxon>
    </lineage>
</organism>